<accession>A0ABS6E5D6</accession>
<reference evidence="3 4" key="1">
    <citation type="submission" date="2021-06" db="EMBL/GenBank/DDBJ databases">
        <authorList>
            <person name="Sun Q."/>
            <person name="Li D."/>
        </authorList>
    </citation>
    <scope>NUCLEOTIDE SEQUENCE [LARGE SCALE GENOMIC DNA]</scope>
    <source>
        <strain evidence="3 4">MSJ-40</strain>
    </source>
</reference>
<dbReference type="InterPro" id="IPR047657">
    <property type="entry name" value="PmbA"/>
</dbReference>
<evidence type="ECO:0000313" key="3">
    <source>
        <dbReference type="EMBL" id="MBU5438134.1"/>
    </source>
</evidence>
<dbReference type="RefSeq" id="WP_216518969.1">
    <property type="nucleotide sequence ID" value="NZ_JAHLPM010000006.1"/>
</dbReference>
<proteinExistence type="predicted"/>
<dbReference type="Proteomes" id="UP000749471">
    <property type="component" value="Unassembled WGS sequence"/>
</dbReference>
<dbReference type="InterPro" id="IPR045569">
    <property type="entry name" value="Metalloprtase-TldD/E_C"/>
</dbReference>
<protein>
    <recommendedName>
        <fullName evidence="5">Peptidase U62</fullName>
    </recommendedName>
</protein>
<dbReference type="PANTHER" id="PTHR43421:SF1">
    <property type="entry name" value="METALLOPROTEASE PMBA"/>
    <property type="match status" value="1"/>
</dbReference>
<keyword evidence="4" id="KW-1185">Reference proteome</keyword>
<evidence type="ECO:0000259" key="2">
    <source>
        <dbReference type="Pfam" id="PF19289"/>
    </source>
</evidence>
<comment type="caution">
    <text evidence="3">The sequence shown here is derived from an EMBL/GenBank/DDBJ whole genome shotgun (WGS) entry which is preliminary data.</text>
</comment>
<evidence type="ECO:0000313" key="4">
    <source>
        <dbReference type="Proteomes" id="UP000749471"/>
    </source>
</evidence>
<name>A0ABS6E5D6_9FIRM</name>
<dbReference type="Pfam" id="PF19289">
    <property type="entry name" value="PmbA_TldD_3rd"/>
    <property type="match status" value="1"/>
</dbReference>
<sequence length="410" mass="46926">MIKEKYINRVKKISINVTQTKIDSISHKDIEKTGLRIYKNGYIGYSGAIGRYEEEELEKRAKDSLNNKMPYQYNLGKNLRKKEDFSSEIIKEDNLVEELNELLGALRKEQPEFYFSNKFNLIEHEVRLLNDNGLDLYYKDKYIDFILIFKEKTSPNIMDGFVGLNGRKYSRKLALENINQICSAYRNKVMLPNKKVLPVVFSTDDMLPLEKFLEDLNGDRFGSKSSLLSNKRNKKIFNENFTLYQTNNPNDCIVPFFDAEGVINDNHRYPLIKEGIIVSPYTDKRISNKYNLPLTGCAAAEYDGMPNLGFPKLKIKESEKTAKELLGGEMGIFILVASGGDFTPEGNFATPVQLAFLFDGEKFIGRLPELSISSNVFHMFGDSFLGVSKDTMNPLSNNKFLIMNMEVSKI</sequence>
<dbReference type="PANTHER" id="PTHR43421">
    <property type="entry name" value="METALLOPROTEASE PMBA"/>
    <property type="match status" value="1"/>
</dbReference>
<dbReference type="Pfam" id="PF01523">
    <property type="entry name" value="PmbA_TldD_1st"/>
    <property type="match status" value="1"/>
</dbReference>
<feature type="domain" description="Metalloprotease TldD/E N-terminal" evidence="1">
    <location>
        <begin position="6"/>
        <end position="65"/>
    </location>
</feature>
<organism evidence="3 4">
    <name type="scientific">Tissierella simiarum</name>
    <dbReference type="NCBI Taxonomy" id="2841534"/>
    <lineage>
        <taxon>Bacteria</taxon>
        <taxon>Bacillati</taxon>
        <taxon>Bacillota</taxon>
        <taxon>Tissierellia</taxon>
        <taxon>Tissierellales</taxon>
        <taxon>Tissierellaceae</taxon>
        <taxon>Tissierella</taxon>
    </lineage>
</organism>
<dbReference type="EMBL" id="JAHLPM010000006">
    <property type="protein sequence ID" value="MBU5438134.1"/>
    <property type="molecule type" value="Genomic_DNA"/>
</dbReference>
<feature type="domain" description="Metalloprotease TldD/E C-terminal" evidence="2">
    <location>
        <begin position="198"/>
        <end position="393"/>
    </location>
</feature>
<gene>
    <name evidence="3" type="ORF">KQI42_08950</name>
</gene>
<evidence type="ECO:0008006" key="5">
    <source>
        <dbReference type="Google" id="ProtNLM"/>
    </source>
</evidence>
<evidence type="ECO:0000259" key="1">
    <source>
        <dbReference type="Pfam" id="PF01523"/>
    </source>
</evidence>
<dbReference type="InterPro" id="IPR002510">
    <property type="entry name" value="Metalloprtase-TldD/E_N"/>
</dbReference>